<keyword evidence="2" id="KW-1185">Reference proteome</keyword>
<evidence type="ECO:0000313" key="1">
    <source>
        <dbReference type="EMBL" id="AHB80463.1"/>
    </source>
</evidence>
<reference evidence="1 2" key="1">
    <citation type="journal article" date="2014" name="Nature">
        <title>Viral tagging reveals discrete populations in Synechococcus viral genome sequence space.</title>
        <authorList>
            <person name="Deng L."/>
            <person name="Ignacio Espinoza J.C."/>
            <person name="Gregory A.C."/>
            <person name="Poulos B.T."/>
            <person name="Weitz J.S."/>
            <person name="Hugenholtz P."/>
            <person name="Sullivan M.B."/>
        </authorList>
    </citation>
    <scope>NUCLEOTIDE SEQUENCE [LARGE SCALE GENOMIC DNA]</scope>
</reference>
<dbReference type="EMBL" id="KF156338">
    <property type="protein sequence ID" value="AHB80463.1"/>
    <property type="molecule type" value="Genomic_DNA"/>
</dbReference>
<organism evidence="1 2">
    <name type="scientific">Synechococcus phage ACG-2014h</name>
    <dbReference type="NCBI Taxonomy" id="1340810"/>
    <lineage>
        <taxon>Viruses</taxon>
        <taxon>Duplodnaviria</taxon>
        <taxon>Heunggongvirae</taxon>
        <taxon>Uroviricota</taxon>
        <taxon>Caudoviricetes</taxon>
        <taxon>Pantevenvirales</taxon>
        <taxon>Kyanoviridae</taxon>
        <taxon>Sedonavirus</taxon>
        <taxon>Sedonavirus tusconh</taxon>
    </lineage>
</organism>
<gene>
    <name evidence="1" type="ORF">S-MbCM7_049</name>
</gene>
<name>V5US47_9CAUD</name>
<dbReference type="Proteomes" id="UP000018808">
    <property type="component" value="Segment"/>
</dbReference>
<protein>
    <submittedName>
        <fullName evidence="1">Uncharacterized protein</fullName>
    </submittedName>
</protein>
<dbReference type="RefSeq" id="YP_009008183.1">
    <property type="nucleotide sequence ID" value="NC_023587.1"/>
</dbReference>
<evidence type="ECO:0000313" key="2">
    <source>
        <dbReference type="Proteomes" id="UP000018808"/>
    </source>
</evidence>
<dbReference type="GeneID" id="18504625"/>
<accession>V5US47</accession>
<proteinExistence type="predicted"/>
<dbReference type="KEGG" id="vg:18504625"/>
<sequence length="44" mass="5351">MSTISEVMLDRWLLEQIEEEYDVMEVERDMPREELSYEALELLS</sequence>